<organism evidence="1">
    <name type="scientific">uncultured Chloroflexia bacterium</name>
    <dbReference type="NCBI Taxonomy" id="1672391"/>
    <lineage>
        <taxon>Bacteria</taxon>
        <taxon>Bacillati</taxon>
        <taxon>Chloroflexota</taxon>
        <taxon>Chloroflexia</taxon>
        <taxon>environmental samples</taxon>
    </lineage>
</organism>
<accession>A0A6J4NCU4</accession>
<protein>
    <submittedName>
        <fullName evidence="1">Uncharacterized protein</fullName>
    </submittedName>
</protein>
<gene>
    <name evidence="1" type="ORF">AVDCRST_MAG93-9348</name>
</gene>
<dbReference type="EMBL" id="CADCTR010003136">
    <property type="protein sequence ID" value="CAA9383885.1"/>
    <property type="molecule type" value="Genomic_DNA"/>
</dbReference>
<reference evidence="1" key="1">
    <citation type="submission" date="2020-02" db="EMBL/GenBank/DDBJ databases">
        <authorList>
            <person name="Meier V. D."/>
        </authorList>
    </citation>
    <scope>NUCLEOTIDE SEQUENCE</scope>
    <source>
        <strain evidence="1">AVDCRST_MAG93</strain>
    </source>
</reference>
<feature type="non-terminal residue" evidence="1">
    <location>
        <position position="1"/>
    </location>
</feature>
<dbReference type="AlphaFoldDB" id="A0A6J4NCU4"/>
<name>A0A6J4NCU4_9CHLR</name>
<evidence type="ECO:0000313" key="1">
    <source>
        <dbReference type="EMBL" id="CAA9383885.1"/>
    </source>
</evidence>
<proteinExistence type="predicted"/>
<sequence length="360" mass="38618">SVFRYAGCMSNESDQPPRERAPLLLAFGEHAGRMAALIRVKPILIARLIVAPREAVHSVGAFLHLAPNACRPDGEVAGVINDSNPRDLLAAALPGCPSRLYRALDRAGDRVRGQEFYRRVGKVAAGPFADAMLEAKAIDDACLTYCEALSGMDPEVAAIFAALRDQYHAEFADSLVAFLRAYGAVGENDLRLPPRAGLPALVRRLTRALGRIPAPDPGFAVPAPYRRITSTDELQRLGREFQNCLALHNWGAAEHHLRLIGGSGVYLVADDPRLLVALHRVGGGLWVLEQCAGPKNEAPPTGAQAALLRGLAANGVKVLTTDPQTALARLYGAIRRNRELPADDLNDAADDEDDGEEIAA</sequence>